<feature type="repeat" description="TPR" evidence="1">
    <location>
        <begin position="449"/>
        <end position="482"/>
    </location>
</feature>
<dbReference type="GeneID" id="8249663"/>
<dbReference type="RefSeq" id="XP_002506877.1">
    <property type="nucleotide sequence ID" value="XM_002506831.1"/>
</dbReference>
<dbReference type="SUPFAM" id="SSF48452">
    <property type="entry name" value="TPR-like"/>
    <property type="match status" value="1"/>
</dbReference>
<protein>
    <submittedName>
        <fullName evidence="3">Uncharacterized protein</fullName>
    </submittedName>
</protein>
<dbReference type="Gene3D" id="1.25.40.10">
    <property type="entry name" value="Tetratricopeptide repeat domain"/>
    <property type="match status" value="1"/>
</dbReference>
<dbReference type="InterPro" id="IPR011990">
    <property type="entry name" value="TPR-like_helical_dom_sf"/>
</dbReference>
<evidence type="ECO:0000256" key="2">
    <source>
        <dbReference type="SAM" id="MobiDB-lite"/>
    </source>
</evidence>
<feature type="compositionally biased region" description="Basic and acidic residues" evidence="2">
    <location>
        <begin position="30"/>
        <end position="40"/>
    </location>
</feature>
<dbReference type="SMART" id="SM00028">
    <property type="entry name" value="TPR"/>
    <property type="match status" value="3"/>
</dbReference>
<dbReference type="PROSITE" id="PS50005">
    <property type="entry name" value="TPR"/>
    <property type="match status" value="1"/>
</dbReference>
<dbReference type="OMA" id="NHMTQGA"/>
<feature type="compositionally biased region" description="Acidic residues" evidence="2">
    <location>
        <begin position="41"/>
        <end position="59"/>
    </location>
</feature>
<dbReference type="Proteomes" id="UP000002009">
    <property type="component" value="Chromosome 16"/>
</dbReference>
<reference evidence="3 4" key="1">
    <citation type="journal article" date="2009" name="Science">
        <title>Green evolution and dynamic adaptations revealed by genomes of the marine picoeukaryotes Micromonas.</title>
        <authorList>
            <person name="Worden A.Z."/>
            <person name="Lee J.H."/>
            <person name="Mock T."/>
            <person name="Rouze P."/>
            <person name="Simmons M.P."/>
            <person name="Aerts A.L."/>
            <person name="Allen A.E."/>
            <person name="Cuvelier M.L."/>
            <person name="Derelle E."/>
            <person name="Everett M.V."/>
            <person name="Foulon E."/>
            <person name="Grimwood J."/>
            <person name="Gundlach H."/>
            <person name="Henrissat B."/>
            <person name="Napoli C."/>
            <person name="McDonald S.M."/>
            <person name="Parker M.S."/>
            <person name="Rombauts S."/>
            <person name="Salamov A."/>
            <person name="Von Dassow P."/>
            <person name="Badger J.H."/>
            <person name="Coutinho P.M."/>
            <person name="Demir E."/>
            <person name="Dubchak I."/>
            <person name="Gentemann C."/>
            <person name="Eikrem W."/>
            <person name="Gready J.E."/>
            <person name="John U."/>
            <person name="Lanier W."/>
            <person name="Lindquist E.A."/>
            <person name="Lucas S."/>
            <person name="Mayer K.F."/>
            <person name="Moreau H."/>
            <person name="Not F."/>
            <person name="Otillar R."/>
            <person name="Panaud O."/>
            <person name="Pangilinan J."/>
            <person name="Paulsen I."/>
            <person name="Piegu B."/>
            <person name="Poliakov A."/>
            <person name="Robbens S."/>
            <person name="Schmutz J."/>
            <person name="Toulza E."/>
            <person name="Wyss T."/>
            <person name="Zelensky A."/>
            <person name="Zhou K."/>
            <person name="Armbrust E.V."/>
            <person name="Bhattacharya D."/>
            <person name="Goodenough U.W."/>
            <person name="Van de Peer Y."/>
            <person name="Grigoriev I.V."/>
        </authorList>
    </citation>
    <scope>NUCLEOTIDE SEQUENCE [LARGE SCALE GENOMIC DNA]</scope>
    <source>
        <strain evidence="4">RCC299 / NOUM17</strain>
    </source>
</reference>
<dbReference type="EMBL" id="CP001334">
    <property type="protein sequence ID" value="ACO68135.1"/>
    <property type="molecule type" value="Genomic_DNA"/>
</dbReference>
<dbReference type="InParanoid" id="C1EJ72"/>
<sequence length="535" mass="57663">MAFDAPDPTLYNSSIDKLSRGAQHAKAWKEYKQHGTLGRDEVDDEKDREEGVGSDDDADEPVKVYGKRYPRVWTKGAHGGKYKISMGPGARTGYDALEQNPDGSALTVAPGYEKPDSGATTNFVGNHMTQGAIDLVQNELTRPDPDGDTRMARLDAARGIKRMPPRLLAPDELGPASIPSPPTVTRPVERYAWADDDDELVVVVRLGDLLGVPADMEGAKVTSEPSGGEEREPRTPLVVVIPDVGGGTDSGSVLTLRLAGGVDEWTMVKNKDEVRLAMVKSESSRGRWKTLRAQEVISLGTKDDSRTIQPPPDLAALRRQILERREGKLANQLPWFGDNNRKFLAAAAAEDDAAPGADVEAVGDPMDALMSGQELAAQGKHAEASVFFSRGIELIADEGDPRACAKLHAARARAREHLGNLRAAEQDHTATLTAVERGGAVEPEGVDACSALLARGRCRMQLEDYVAACEDFTDALRSNPSSRAASEALRDAKRLADQQSSAREKEAKCAKDMPVLFAKPGLRQFEPRGKAGSAF</sequence>
<gene>
    <name evidence="3" type="ORF">MICPUN_64830</name>
</gene>
<dbReference type="OrthoDB" id="551028at2759"/>
<accession>C1EJ72</accession>
<evidence type="ECO:0000313" key="4">
    <source>
        <dbReference type="Proteomes" id="UP000002009"/>
    </source>
</evidence>
<evidence type="ECO:0000313" key="3">
    <source>
        <dbReference type="EMBL" id="ACO68135.1"/>
    </source>
</evidence>
<feature type="region of interest" description="Disordered" evidence="2">
    <location>
        <begin position="30"/>
        <end position="65"/>
    </location>
</feature>
<proteinExistence type="predicted"/>
<dbReference type="KEGG" id="mis:MICPUN_64830"/>
<keyword evidence="1" id="KW-0802">TPR repeat</keyword>
<dbReference type="InterPro" id="IPR019734">
    <property type="entry name" value="TPR_rpt"/>
</dbReference>
<organism evidence="3 4">
    <name type="scientific">Micromonas commoda (strain RCC299 / NOUM17 / CCMP2709)</name>
    <name type="common">Picoplanktonic green alga</name>
    <dbReference type="NCBI Taxonomy" id="296587"/>
    <lineage>
        <taxon>Eukaryota</taxon>
        <taxon>Viridiplantae</taxon>
        <taxon>Chlorophyta</taxon>
        <taxon>Mamiellophyceae</taxon>
        <taxon>Mamiellales</taxon>
        <taxon>Mamiellaceae</taxon>
        <taxon>Micromonas</taxon>
    </lineage>
</organism>
<dbReference type="AlphaFoldDB" id="C1EJ72"/>
<dbReference type="eggNOG" id="ENOG502STF5">
    <property type="taxonomic scope" value="Eukaryota"/>
</dbReference>
<evidence type="ECO:0000256" key="1">
    <source>
        <dbReference type="PROSITE-ProRule" id="PRU00339"/>
    </source>
</evidence>
<name>C1EJ72_MICCC</name>
<keyword evidence="4" id="KW-1185">Reference proteome</keyword>